<comment type="caution">
    <text evidence="1">The sequence shown here is derived from an EMBL/GenBank/DDBJ whole genome shotgun (WGS) entry which is preliminary data.</text>
</comment>
<protein>
    <submittedName>
        <fullName evidence="1">32594_t:CDS:1</fullName>
    </submittedName>
</protein>
<keyword evidence="2" id="KW-1185">Reference proteome</keyword>
<organism evidence="1 2">
    <name type="scientific">Gigaspora margarita</name>
    <dbReference type="NCBI Taxonomy" id="4874"/>
    <lineage>
        <taxon>Eukaryota</taxon>
        <taxon>Fungi</taxon>
        <taxon>Fungi incertae sedis</taxon>
        <taxon>Mucoromycota</taxon>
        <taxon>Glomeromycotina</taxon>
        <taxon>Glomeromycetes</taxon>
        <taxon>Diversisporales</taxon>
        <taxon>Gigasporaceae</taxon>
        <taxon>Gigaspora</taxon>
    </lineage>
</organism>
<evidence type="ECO:0000313" key="1">
    <source>
        <dbReference type="EMBL" id="CAG8849185.1"/>
    </source>
</evidence>
<name>A0ABN7X772_GIGMA</name>
<dbReference type="EMBL" id="CAJVQB010095159">
    <property type="protein sequence ID" value="CAG8849185.1"/>
    <property type="molecule type" value="Genomic_DNA"/>
</dbReference>
<evidence type="ECO:0000313" key="2">
    <source>
        <dbReference type="Proteomes" id="UP000789901"/>
    </source>
</evidence>
<sequence>SAEVPISNSSIESFTSYENDDIYSKDSNNFDKFSYKKKELEKIEN</sequence>
<gene>
    <name evidence="1" type="ORF">GMARGA_LOCUS39573</name>
</gene>
<reference evidence="1 2" key="1">
    <citation type="submission" date="2021-06" db="EMBL/GenBank/DDBJ databases">
        <authorList>
            <person name="Kallberg Y."/>
            <person name="Tangrot J."/>
            <person name="Rosling A."/>
        </authorList>
    </citation>
    <scope>NUCLEOTIDE SEQUENCE [LARGE SCALE GENOMIC DNA]</scope>
    <source>
        <strain evidence="1 2">120-4 pot B 10/14</strain>
    </source>
</reference>
<dbReference type="Proteomes" id="UP000789901">
    <property type="component" value="Unassembled WGS sequence"/>
</dbReference>
<feature type="non-terminal residue" evidence="1">
    <location>
        <position position="1"/>
    </location>
</feature>
<proteinExistence type="predicted"/>
<accession>A0ABN7X772</accession>